<dbReference type="InterPro" id="IPR001242">
    <property type="entry name" value="Condensation_dom"/>
</dbReference>
<feature type="compositionally biased region" description="Pro residues" evidence="4">
    <location>
        <begin position="883"/>
        <end position="902"/>
    </location>
</feature>
<dbReference type="SUPFAM" id="SSF56801">
    <property type="entry name" value="Acetyl-CoA synthetase-like"/>
    <property type="match status" value="1"/>
</dbReference>
<feature type="compositionally biased region" description="Pro residues" evidence="4">
    <location>
        <begin position="914"/>
        <end position="931"/>
    </location>
</feature>
<keyword evidence="7" id="KW-1185">Reference proteome</keyword>
<accession>A0ABP8BBZ9</accession>
<dbReference type="InterPro" id="IPR023213">
    <property type="entry name" value="CAT-like_dom_sf"/>
</dbReference>
<dbReference type="Proteomes" id="UP001501251">
    <property type="component" value="Unassembled WGS sequence"/>
</dbReference>
<dbReference type="InterPro" id="IPR020806">
    <property type="entry name" value="PKS_PP-bd"/>
</dbReference>
<gene>
    <name evidence="6" type="ORF">GCM10022252_60460</name>
</gene>
<dbReference type="InterPro" id="IPR025110">
    <property type="entry name" value="AMP-bd_C"/>
</dbReference>
<feature type="compositionally biased region" description="Basic and acidic residues" evidence="4">
    <location>
        <begin position="215"/>
        <end position="229"/>
    </location>
</feature>
<name>A0ABP8BBZ9_9ACTN</name>
<organism evidence="6 7">
    <name type="scientific">Streptosporangium oxazolinicum</name>
    <dbReference type="NCBI Taxonomy" id="909287"/>
    <lineage>
        <taxon>Bacteria</taxon>
        <taxon>Bacillati</taxon>
        <taxon>Actinomycetota</taxon>
        <taxon>Actinomycetes</taxon>
        <taxon>Streptosporangiales</taxon>
        <taxon>Streptosporangiaceae</taxon>
        <taxon>Streptosporangium</taxon>
    </lineage>
</organism>
<dbReference type="Pfam" id="PF00668">
    <property type="entry name" value="Condensation"/>
    <property type="match status" value="1"/>
</dbReference>
<dbReference type="Pfam" id="PF00501">
    <property type="entry name" value="AMP-binding"/>
    <property type="match status" value="1"/>
</dbReference>
<dbReference type="Gene3D" id="3.30.559.30">
    <property type="entry name" value="Nonribosomal peptide synthetase, condensation domain"/>
    <property type="match status" value="1"/>
</dbReference>
<feature type="region of interest" description="Disordered" evidence="4">
    <location>
        <begin position="1004"/>
        <end position="1031"/>
    </location>
</feature>
<dbReference type="InterPro" id="IPR045851">
    <property type="entry name" value="AMP-bd_C_sf"/>
</dbReference>
<dbReference type="SUPFAM" id="SSF52777">
    <property type="entry name" value="CoA-dependent acyltransferases"/>
    <property type="match status" value="2"/>
</dbReference>
<dbReference type="InterPro" id="IPR000873">
    <property type="entry name" value="AMP-dep_synth/lig_dom"/>
</dbReference>
<feature type="compositionally biased region" description="Pro residues" evidence="4">
    <location>
        <begin position="1017"/>
        <end position="1027"/>
    </location>
</feature>
<dbReference type="InterPro" id="IPR010071">
    <property type="entry name" value="AA_adenyl_dom"/>
</dbReference>
<dbReference type="PANTHER" id="PTHR45527">
    <property type="entry name" value="NONRIBOSOMAL PEPTIDE SYNTHETASE"/>
    <property type="match status" value="1"/>
</dbReference>
<dbReference type="PANTHER" id="PTHR45527:SF1">
    <property type="entry name" value="FATTY ACID SYNTHASE"/>
    <property type="match status" value="1"/>
</dbReference>
<dbReference type="Gene3D" id="3.30.559.10">
    <property type="entry name" value="Chloramphenicol acetyltransferase-like domain"/>
    <property type="match status" value="1"/>
</dbReference>
<dbReference type="InterPro" id="IPR042099">
    <property type="entry name" value="ANL_N_sf"/>
</dbReference>
<dbReference type="PROSITE" id="PS00455">
    <property type="entry name" value="AMP_BINDING"/>
    <property type="match status" value="1"/>
</dbReference>
<evidence type="ECO:0000313" key="7">
    <source>
        <dbReference type="Proteomes" id="UP001501251"/>
    </source>
</evidence>
<dbReference type="InterPro" id="IPR020845">
    <property type="entry name" value="AMP-binding_CS"/>
</dbReference>
<evidence type="ECO:0000256" key="2">
    <source>
        <dbReference type="ARBA" id="ARBA00022450"/>
    </source>
</evidence>
<dbReference type="Pfam" id="PF13193">
    <property type="entry name" value="AMP-binding_C"/>
    <property type="match status" value="1"/>
</dbReference>
<evidence type="ECO:0000256" key="1">
    <source>
        <dbReference type="ARBA" id="ARBA00001957"/>
    </source>
</evidence>
<feature type="region of interest" description="Disordered" evidence="4">
    <location>
        <begin position="880"/>
        <end position="936"/>
    </location>
</feature>
<dbReference type="InterPro" id="IPR009081">
    <property type="entry name" value="PP-bd_ACP"/>
</dbReference>
<feature type="domain" description="Carrier" evidence="5">
    <location>
        <begin position="1082"/>
        <end position="1157"/>
    </location>
</feature>
<dbReference type="Gene3D" id="1.10.1200.10">
    <property type="entry name" value="ACP-like"/>
    <property type="match status" value="1"/>
</dbReference>
<keyword evidence="3" id="KW-0597">Phosphoprotein</keyword>
<comment type="caution">
    <text evidence="6">The sequence shown here is derived from an EMBL/GenBank/DDBJ whole genome shotgun (WGS) entry which is preliminary data.</text>
</comment>
<dbReference type="RefSeq" id="WP_344921528.1">
    <property type="nucleotide sequence ID" value="NZ_BAABAQ010000013.1"/>
</dbReference>
<dbReference type="Gene3D" id="3.40.50.12780">
    <property type="entry name" value="N-terminal domain of ligase-like"/>
    <property type="match status" value="2"/>
</dbReference>
<proteinExistence type="predicted"/>
<dbReference type="EMBL" id="BAABAQ010000013">
    <property type="protein sequence ID" value="GAA4203195.1"/>
    <property type="molecule type" value="Genomic_DNA"/>
</dbReference>
<evidence type="ECO:0000313" key="6">
    <source>
        <dbReference type="EMBL" id="GAA4203195.1"/>
    </source>
</evidence>
<dbReference type="InterPro" id="IPR036736">
    <property type="entry name" value="ACP-like_sf"/>
</dbReference>
<evidence type="ECO:0000259" key="5">
    <source>
        <dbReference type="PROSITE" id="PS50075"/>
    </source>
</evidence>
<sequence>MRLFSPAQERAWLEHRIRGDAVPDGISLRLRLTGPLDEKALGLALGDLAARHEVLRWALPTRGDGPRPVVAAGALPAPRAVPVEPEKLGAALAEVEARPFDPVTGPLARVSLLELGPEEHVLVLRMHPCVADEGSVAVLAADLAALYRARAENGSPPPPGTPRVPAEDDFPHPDATASGTPASLPGARDATITGSRDTAPADSAPAEGSGAEVTDGDRDRRKFWREALRDVPPLEPATDRPRPGRRSGTGGTHRFEVTVPPELGAPSLAVLAAFAVLLSRCSGQERFTIGAHAPGRVSGLLGGEPNGFAGTAGPLDDLLPLPVDLSGDPDLATFSARLGRAADNAWRHRLPLQDLTSAVAPPRDPSRGALFDVVYGVVPRPVAHEAAGLRLDPLGDGEPAARRTACDLDLRLTTGAPDGTSARTGNGEGDGTGTETGSRSGEGDETGTGTGMRKSDGDGGERFQATLTYATDVFDHATIELMAARLTRLLGEMARSPARPVLDLPLDDRSGPIAGPPPAVDLDSPGSTLAALIAAQAGRTPDATAVDGDDGRLTYRELDERARELAGWLAAEGVGPGTVAAICLPRSARLVTVVAGVLYAGGAFLALDPAQPAPRLEYLLSDAAAAVLVSTGEILGGLPEGGGRRLDLDRRDPARTAEPRPAGPRDLAYMIYTSGSTGLPKGVLLEHSGACNLVVALAPELGIGPGVRLLQFAPPTFDAWVWEVFTTLVSGGTLCVPEAGNILVGRALSRCLSEREVNAVLLPPSVIATLPGDDPLPGLRVLVTGGEACTPDLVERWGTDRRMVNAYGPTEATVIATLADCSPGEGVPPIGLPMAGAYALVLDAAGRVAPWGVPGELHVGGAGVARGYHRRPALTAERFVPLAGPPPTAPDVPAPAPAPAPDEPLSSTSSEPPLTAPDEPPSSTPGGPPPSMSGERLYRTGDLVRQRPDGRLDFIGRVDHQVKHRGYRIELGEIEQTLRACPGVDDAAVALEDEQLVAYVAISSSGTGPGTGSGSAPPIPGSAPPSPVTAKDARAWTAGRLPGYMVPGTVHVLDELPLTSAGKIDRRRLASSAARAGSRSDEPRDRLELEVLEAFRRVLDEPGIGPHDAFFESGGDSRLAVTLLGRLRGGLRRPVAARLLWEHPTAAGLASALRDLG</sequence>
<dbReference type="SMART" id="SM00823">
    <property type="entry name" value="PKS_PP"/>
    <property type="match status" value="1"/>
</dbReference>
<feature type="region of interest" description="Disordered" evidence="4">
    <location>
        <begin position="407"/>
        <end position="459"/>
    </location>
</feature>
<comment type="cofactor">
    <cofactor evidence="1">
        <name>pantetheine 4'-phosphate</name>
        <dbReference type="ChEBI" id="CHEBI:47942"/>
    </cofactor>
</comment>
<dbReference type="Gene3D" id="3.30.300.30">
    <property type="match status" value="1"/>
</dbReference>
<dbReference type="PROSITE" id="PS50075">
    <property type="entry name" value="CARRIER"/>
    <property type="match status" value="1"/>
</dbReference>
<evidence type="ECO:0000256" key="4">
    <source>
        <dbReference type="SAM" id="MobiDB-lite"/>
    </source>
</evidence>
<feature type="compositionally biased region" description="Low complexity" evidence="4">
    <location>
        <begin position="903"/>
        <end position="913"/>
    </location>
</feature>
<dbReference type="SUPFAM" id="SSF47336">
    <property type="entry name" value="ACP-like"/>
    <property type="match status" value="1"/>
</dbReference>
<keyword evidence="2" id="KW-0596">Phosphopantetheine</keyword>
<feature type="region of interest" description="Disordered" evidence="4">
    <location>
        <begin position="151"/>
        <end position="255"/>
    </location>
</feature>
<dbReference type="Pfam" id="PF00550">
    <property type="entry name" value="PP-binding"/>
    <property type="match status" value="1"/>
</dbReference>
<protein>
    <recommendedName>
        <fullName evidence="5">Carrier domain-containing protein</fullName>
    </recommendedName>
</protein>
<evidence type="ECO:0000256" key="3">
    <source>
        <dbReference type="ARBA" id="ARBA00022553"/>
    </source>
</evidence>
<dbReference type="CDD" id="cd05930">
    <property type="entry name" value="A_NRPS"/>
    <property type="match status" value="1"/>
</dbReference>
<dbReference type="NCBIfam" id="TIGR01733">
    <property type="entry name" value="AA-adenyl-dom"/>
    <property type="match status" value="1"/>
</dbReference>
<reference evidence="7" key="1">
    <citation type="journal article" date="2019" name="Int. J. Syst. Evol. Microbiol.">
        <title>The Global Catalogue of Microorganisms (GCM) 10K type strain sequencing project: providing services to taxonomists for standard genome sequencing and annotation.</title>
        <authorList>
            <consortium name="The Broad Institute Genomics Platform"/>
            <consortium name="The Broad Institute Genome Sequencing Center for Infectious Disease"/>
            <person name="Wu L."/>
            <person name="Ma J."/>
        </authorList>
    </citation>
    <scope>NUCLEOTIDE SEQUENCE [LARGE SCALE GENOMIC DNA]</scope>
    <source>
        <strain evidence="7">JCM 17388</strain>
    </source>
</reference>